<proteinExistence type="predicted"/>
<evidence type="ECO:0000313" key="12">
    <source>
        <dbReference type="Ensembl" id="ENSGMOP00000028776.1"/>
    </source>
</evidence>
<reference evidence="12" key="1">
    <citation type="submission" date="2025-08" db="UniProtKB">
        <authorList>
            <consortium name="Ensembl"/>
        </authorList>
    </citation>
    <scope>IDENTIFICATION</scope>
</reference>
<dbReference type="SMART" id="SM00353">
    <property type="entry name" value="HLH"/>
    <property type="match status" value="1"/>
</dbReference>
<dbReference type="Pfam" id="PF02344">
    <property type="entry name" value="Myc-LZ"/>
    <property type="match status" value="1"/>
</dbReference>
<dbReference type="GO" id="GO:0003677">
    <property type="term" value="F:DNA binding"/>
    <property type="evidence" value="ECO:0007669"/>
    <property type="project" value="UniProtKB-UniRule"/>
</dbReference>
<dbReference type="PANTHER" id="PTHR45851">
    <property type="entry name" value="MYC PROTO-ONCOGENE"/>
    <property type="match status" value="1"/>
</dbReference>
<evidence type="ECO:0000256" key="8">
    <source>
        <dbReference type="ARBA" id="ARBA00025872"/>
    </source>
</evidence>
<dbReference type="AlphaFoldDB" id="A0A8C5AAW1"/>
<evidence type="ECO:0000256" key="2">
    <source>
        <dbReference type="ARBA" id="ARBA00004123"/>
    </source>
</evidence>
<dbReference type="Pfam" id="PF00010">
    <property type="entry name" value="HLH"/>
    <property type="match status" value="1"/>
</dbReference>
<dbReference type="InterPro" id="IPR036638">
    <property type="entry name" value="HLH_DNA-bd_sf"/>
</dbReference>
<keyword evidence="6" id="KW-0804">Transcription</keyword>
<evidence type="ECO:0000256" key="10">
    <source>
        <dbReference type="SAM" id="MobiDB-lite"/>
    </source>
</evidence>
<keyword evidence="4 9" id="KW-0238">DNA-binding</keyword>
<name>A0A8C5AAW1_GADMO</name>
<evidence type="ECO:0000256" key="9">
    <source>
        <dbReference type="PIRNR" id="PIRNR001705"/>
    </source>
</evidence>
<dbReference type="Proteomes" id="UP000694546">
    <property type="component" value="Chromosome 23"/>
</dbReference>
<evidence type="ECO:0000256" key="7">
    <source>
        <dbReference type="ARBA" id="ARBA00023242"/>
    </source>
</evidence>
<dbReference type="GO" id="GO:0005634">
    <property type="term" value="C:nucleus"/>
    <property type="evidence" value="ECO:0007669"/>
    <property type="project" value="UniProtKB-SubCell"/>
</dbReference>
<accession>A0A8C5AAW1</accession>
<sequence length="377" mass="42826">MQLVNGATATSKNYDYDYDSLQPYFYYDNEEEDFYHHNQQPQPPAPSEDIWKKFELLPTPPLSPSRRPSLSSLFPSTADQLEMVTEFLGDDAVNQSIICDSDYSQTFLKSIIIQDCMWSGFSAVAKLEKVVSDRLASLHAARRDSASSTGGNLNTSAEECIDPSVVFPYPIAETPKPTAPPPHGTCHWIPPPNSSGSNEDDDEDEEEIDVVTVEKRQHLKRGDSSPSDTRHPSPLVLKRCHVSTHQHNYAAHPSTRHDPPRARRHRRRQTPQAGQRQLACASPRTSDTEDCDKRRTHNVLERQRRNELKLSFFALRDEIPEVANNEKAAKVVILKKATECIYGMQTDEERLLSVKEQLQRRSEALRQRLCLLQSPRP</sequence>
<dbReference type="InterPro" id="IPR002418">
    <property type="entry name" value="Tscrpt_reg_Myc"/>
</dbReference>
<dbReference type="PROSITE" id="PS50888">
    <property type="entry name" value="BHLH"/>
    <property type="match status" value="1"/>
</dbReference>
<dbReference type="InterPro" id="IPR050433">
    <property type="entry name" value="Myc_transcription_factors"/>
</dbReference>
<evidence type="ECO:0000256" key="4">
    <source>
        <dbReference type="ARBA" id="ARBA00023125"/>
    </source>
</evidence>
<dbReference type="CDD" id="cd11458">
    <property type="entry name" value="bHLHzip_c-Myc"/>
    <property type="match status" value="1"/>
</dbReference>
<evidence type="ECO:0000256" key="1">
    <source>
        <dbReference type="ARBA" id="ARBA00003607"/>
    </source>
</evidence>
<keyword evidence="5" id="KW-0010">Activator</keyword>
<dbReference type="GO" id="GO:0003700">
    <property type="term" value="F:DNA-binding transcription factor activity"/>
    <property type="evidence" value="ECO:0007669"/>
    <property type="project" value="InterPro"/>
</dbReference>
<evidence type="ECO:0000259" key="11">
    <source>
        <dbReference type="PROSITE" id="PS50888"/>
    </source>
</evidence>
<reference evidence="12" key="2">
    <citation type="submission" date="2025-09" db="UniProtKB">
        <authorList>
            <consortium name="Ensembl"/>
        </authorList>
    </citation>
    <scope>IDENTIFICATION</scope>
</reference>
<feature type="region of interest" description="Disordered" evidence="10">
    <location>
        <begin position="246"/>
        <end position="292"/>
    </location>
</feature>
<comment type="subcellular location">
    <subcellularLocation>
        <location evidence="2 9">Nucleus</location>
    </subcellularLocation>
</comment>
<comment type="function">
    <text evidence="1 9">Transcription factor that binds DNA in a non-specific manner, yet also specifically recognizes the core sequence 5'-CAC[GA]TG-3'. Activates the transcription of growth-related genes.</text>
</comment>
<dbReference type="FunFam" id="4.10.280.10:FF:000019">
    <property type="entry name" value="Myc proto-oncogene protein"/>
    <property type="match status" value="1"/>
</dbReference>
<dbReference type="InterPro" id="IPR003327">
    <property type="entry name" value="Myc-LZ"/>
</dbReference>
<protein>
    <recommendedName>
        <fullName evidence="9">Transcriptional regulator</fullName>
    </recommendedName>
</protein>
<feature type="compositionally biased region" description="Pro residues" evidence="10">
    <location>
        <begin position="177"/>
        <end position="193"/>
    </location>
</feature>
<dbReference type="InterPro" id="IPR011598">
    <property type="entry name" value="bHLH_dom"/>
</dbReference>
<dbReference type="GO" id="GO:0046983">
    <property type="term" value="F:protein dimerization activity"/>
    <property type="evidence" value="ECO:0007669"/>
    <property type="project" value="InterPro"/>
</dbReference>
<dbReference type="PIRSF" id="PIRSF001705">
    <property type="entry name" value="Myc_protein"/>
    <property type="match status" value="1"/>
</dbReference>
<dbReference type="PRINTS" id="PR00044">
    <property type="entry name" value="LEUZIPPRMYC"/>
</dbReference>
<evidence type="ECO:0000256" key="5">
    <source>
        <dbReference type="ARBA" id="ARBA00023159"/>
    </source>
</evidence>
<dbReference type="GeneTree" id="ENSGT00940000155285"/>
<feature type="compositionally biased region" description="Basic and acidic residues" evidence="10">
    <location>
        <begin position="212"/>
        <end position="231"/>
    </location>
</feature>
<dbReference type="Ensembl" id="ENSGMOT00000033762.1">
    <property type="protein sequence ID" value="ENSGMOP00000028776.1"/>
    <property type="gene ID" value="ENSGMOG00000006081.2"/>
</dbReference>
<feature type="domain" description="BHLH" evidence="11">
    <location>
        <begin position="292"/>
        <end position="344"/>
    </location>
</feature>
<dbReference type="Gene3D" id="4.10.280.10">
    <property type="entry name" value="Helix-loop-helix DNA-binding domain"/>
    <property type="match status" value="1"/>
</dbReference>
<evidence type="ECO:0000256" key="6">
    <source>
        <dbReference type="ARBA" id="ARBA00023163"/>
    </source>
</evidence>
<keyword evidence="7 9" id="KW-0539">Nucleus</keyword>
<comment type="subunit">
    <text evidence="8">Efficient DNA binding requires dimerization with another bHLH protein. Binds DNA as a heterodimer with MAX.</text>
</comment>
<organism evidence="12 13">
    <name type="scientific">Gadus morhua</name>
    <name type="common">Atlantic cod</name>
    <dbReference type="NCBI Taxonomy" id="8049"/>
    <lineage>
        <taxon>Eukaryota</taxon>
        <taxon>Metazoa</taxon>
        <taxon>Chordata</taxon>
        <taxon>Craniata</taxon>
        <taxon>Vertebrata</taxon>
        <taxon>Euteleostomi</taxon>
        <taxon>Actinopterygii</taxon>
        <taxon>Neopterygii</taxon>
        <taxon>Teleostei</taxon>
        <taxon>Neoteleostei</taxon>
        <taxon>Acanthomorphata</taxon>
        <taxon>Zeiogadaria</taxon>
        <taxon>Gadariae</taxon>
        <taxon>Gadiformes</taxon>
        <taxon>Gadoidei</taxon>
        <taxon>Gadidae</taxon>
        <taxon>Gadus</taxon>
    </lineage>
</organism>
<feature type="region of interest" description="Disordered" evidence="10">
    <location>
        <begin position="171"/>
        <end position="234"/>
    </location>
</feature>
<evidence type="ECO:0000313" key="13">
    <source>
        <dbReference type="Proteomes" id="UP000694546"/>
    </source>
</evidence>
<evidence type="ECO:0000256" key="3">
    <source>
        <dbReference type="ARBA" id="ARBA00023015"/>
    </source>
</evidence>
<dbReference type="Pfam" id="PF01056">
    <property type="entry name" value="Myc_N"/>
    <property type="match status" value="2"/>
</dbReference>
<feature type="compositionally biased region" description="Acidic residues" evidence="10">
    <location>
        <begin position="198"/>
        <end position="209"/>
    </location>
</feature>
<dbReference type="SUPFAM" id="SSF47459">
    <property type="entry name" value="HLH, helix-loop-helix DNA-binding domain"/>
    <property type="match status" value="1"/>
</dbReference>
<keyword evidence="3" id="KW-0805">Transcription regulation</keyword>
<dbReference type="InterPro" id="IPR012682">
    <property type="entry name" value="Tscrpt_reg_Myc_N"/>
</dbReference>
<keyword evidence="13" id="KW-1185">Reference proteome</keyword>